<dbReference type="AlphaFoldDB" id="A0A814RX41"/>
<dbReference type="SUPFAM" id="SSF55797">
    <property type="entry name" value="PR-1-like"/>
    <property type="match status" value="1"/>
</dbReference>
<protein>
    <recommendedName>
        <fullName evidence="2">SCP domain-containing protein</fullName>
    </recommendedName>
</protein>
<feature type="transmembrane region" description="Helical" evidence="1">
    <location>
        <begin position="12"/>
        <end position="35"/>
    </location>
</feature>
<evidence type="ECO:0000259" key="2">
    <source>
        <dbReference type="Pfam" id="PF00188"/>
    </source>
</evidence>
<dbReference type="OrthoDB" id="9998509at2759"/>
<evidence type="ECO:0000313" key="5">
    <source>
        <dbReference type="EMBL" id="CAF1434611.1"/>
    </source>
</evidence>
<dbReference type="EMBL" id="CAJNOM010000432">
    <property type="protein sequence ID" value="CAF1434611.1"/>
    <property type="molecule type" value="Genomic_DNA"/>
</dbReference>
<evidence type="ECO:0000313" key="8">
    <source>
        <dbReference type="Proteomes" id="UP000663877"/>
    </source>
</evidence>
<dbReference type="InterPro" id="IPR035940">
    <property type="entry name" value="CAP_sf"/>
</dbReference>
<evidence type="ECO:0000313" key="3">
    <source>
        <dbReference type="EMBL" id="CAF1139546.1"/>
    </source>
</evidence>
<evidence type="ECO:0000256" key="1">
    <source>
        <dbReference type="SAM" id="Phobius"/>
    </source>
</evidence>
<accession>A0A814RX41</accession>
<keyword evidence="1" id="KW-0472">Membrane</keyword>
<sequence>MDIQSFSATYWYIWLLVVLVILILILLNGGGILLYRKNRQKFIKEANQVNDNNIPMRAPSTISTINMNNKPNYRKMSILSAVTRNSSVTNSKVYPELNTRKSRRMINSLPNITTINKVLRTSQPRPLSPLSDDMNEKADEMDLSLEEFQRQALAEHNFMRAMYNKSPLKLTESLNIYAQYWAEQCARTNIIKQSRPEWRLQCNGQSLGENIISIKSLQPFDGSYFTSLLMAKGNQSKEVDCILNEVSTEVGFGRAQTQPNDDTQQVQWIGVAHYYPYRQLTAVQS</sequence>
<dbReference type="EMBL" id="CAJNOI010000156">
    <property type="protein sequence ID" value="CAF1139546.1"/>
    <property type="molecule type" value="Genomic_DNA"/>
</dbReference>
<evidence type="ECO:0000313" key="7">
    <source>
        <dbReference type="Proteomes" id="UP000663832"/>
    </source>
</evidence>
<gene>
    <name evidence="3" type="ORF">BJG266_LOCUS23467</name>
    <name evidence="4" type="ORF">BJG266_LOCUS37887</name>
    <name evidence="5" type="ORF">QVE165_LOCUS39189</name>
    <name evidence="6" type="ORF">QVE165_LOCUS39228</name>
</gene>
<dbReference type="EMBL" id="CAJNOI010001335">
    <property type="protein sequence ID" value="CAF1405118.1"/>
    <property type="molecule type" value="Genomic_DNA"/>
</dbReference>
<keyword evidence="1" id="KW-1133">Transmembrane helix</keyword>
<dbReference type="Pfam" id="PF00188">
    <property type="entry name" value="CAP"/>
    <property type="match status" value="1"/>
</dbReference>
<comment type="caution">
    <text evidence="3">The sequence shown here is derived from an EMBL/GenBank/DDBJ whole genome shotgun (WGS) entry which is preliminary data.</text>
</comment>
<proteinExistence type="predicted"/>
<keyword evidence="7" id="KW-1185">Reference proteome</keyword>
<feature type="domain" description="SCP" evidence="2">
    <location>
        <begin position="153"/>
        <end position="262"/>
    </location>
</feature>
<name>A0A814RX41_9BILA</name>
<dbReference type="Gene3D" id="3.40.33.10">
    <property type="entry name" value="CAP"/>
    <property type="match status" value="1"/>
</dbReference>
<keyword evidence="1" id="KW-0812">Transmembrane</keyword>
<dbReference type="InterPro" id="IPR014044">
    <property type="entry name" value="CAP_dom"/>
</dbReference>
<evidence type="ECO:0000313" key="6">
    <source>
        <dbReference type="EMBL" id="CAF1435163.1"/>
    </source>
</evidence>
<organism evidence="3 8">
    <name type="scientific">Adineta steineri</name>
    <dbReference type="NCBI Taxonomy" id="433720"/>
    <lineage>
        <taxon>Eukaryota</taxon>
        <taxon>Metazoa</taxon>
        <taxon>Spiralia</taxon>
        <taxon>Gnathifera</taxon>
        <taxon>Rotifera</taxon>
        <taxon>Eurotatoria</taxon>
        <taxon>Bdelloidea</taxon>
        <taxon>Adinetida</taxon>
        <taxon>Adinetidae</taxon>
        <taxon>Adineta</taxon>
    </lineage>
</organism>
<dbReference type="Proteomes" id="UP000663877">
    <property type="component" value="Unassembled WGS sequence"/>
</dbReference>
<dbReference type="EMBL" id="CAJNOM010000432">
    <property type="protein sequence ID" value="CAF1435163.1"/>
    <property type="molecule type" value="Genomic_DNA"/>
</dbReference>
<dbReference type="Proteomes" id="UP000663832">
    <property type="component" value="Unassembled WGS sequence"/>
</dbReference>
<evidence type="ECO:0000313" key="4">
    <source>
        <dbReference type="EMBL" id="CAF1405118.1"/>
    </source>
</evidence>
<reference evidence="3" key="1">
    <citation type="submission" date="2021-02" db="EMBL/GenBank/DDBJ databases">
        <authorList>
            <person name="Nowell W R."/>
        </authorList>
    </citation>
    <scope>NUCLEOTIDE SEQUENCE</scope>
</reference>